<dbReference type="Proteomes" id="UP000320239">
    <property type="component" value="Unassembled WGS sequence"/>
</dbReference>
<proteinExistence type="predicted"/>
<dbReference type="OrthoDB" id="3779668at2"/>
<evidence type="ECO:0000256" key="1">
    <source>
        <dbReference type="SAM" id="Phobius"/>
    </source>
</evidence>
<accession>A0A561VL88</accession>
<reference evidence="2 3" key="1">
    <citation type="submission" date="2019-06" db="EMBL/GenBank/DDBJ databases">
        <title>Sequencing the genomes of 1000 actinobacteria strains.</title>
        <authorList>
            <person name="Klenk H.-P."/>
        </authorList>
    </citation>
    <scope>NUCLEOTIDE SEQUENCE [LARGE SCALE GENOMIC DNA]</scope>
    <source>
        <strain evidence="2 3">DSM 43866</strain>
    </source>
</reference>
<dbReference type="RefSeq" id="WP_122979020.1">
    <property type="nucleotide sequence ID" value="NZ_BOMX01000092.1"/>
</dbReference>
<keyword evidence="1" id="KW-0472">Membrane</keyword>
<gene>
    <name evidence="2" type="ORF">FHX34_105238</name>
</gene>
<name>A0A561VL88_ACTTI</name>
<evidence type="ECO:0000313" key="3">
    <source>
        <dbReference type="Proteomes" id="UP000320239"/>
    </source>
</evidence>
<protein>
    <submittedName>
        <fullName evidence="2">Uncharacterized protein</fullName>
    </submittedName>
</protein>
<keyword evidence="1" id="KW-0812">Transmembrane</keyword>
<keyword evidence="1" id="KW-1133">Transmembrane helix</keyword>
<comment type="caution">
    <text evidence="2">The sequence shown here is derived from an EMBL/GenBank/DDBJ whole genome shotgun (WGS) entry which is preliminary data.</text>
</comment>
<dbReference type="AlphaFoldDB" id="A0A561VL88"/>
<keyword evidence="3" id="KW-1185">Reference proteome</keyword>
<sequence length="353" mass="38382">MTDDLERMIRDADPYRAGLSEHLRGAEHELLEEIMSTPTPAPARRTRRLVAPLTAAATVTGVLAVSIALADRSPRRDAAAPAAPVPASVPAGAPSAGDAAMSLKAAEENPRLLIGEPGWTAVSVSGFATESGDIFFAKGERTLNMTWYPERYYGEYYADRLHVSRPELARAGDWPGTVFTYRADDFAMLLRPRDGVFAELRTSGPWTREQFDALLKKIKRVDARTWLAALPPEVVTPERAAGAATEILADVPLPPGFDSGSLTGLGANDRYQFGAQVIARVGCGWIAEWERADRAGDAAARDRAADAMRGSRQWQILRWMTGEGDWAEGFWQIADDVAAGRRVPGYREALGCD</sequence>
<organism evidence="2 3">
    <name type="scientific">Actinoplanes teichomyceticus</name>
    <dbReference type="NCBI Taxonomy" id="1867"/>
    <lineage>
        <taxon>Bacteria</taxon>
        <taxon>Bacillati</taxon>
        <taxon>Actinomycetota</taxon>
        <taxon>Actinomycetes</taxon>
        <taxon>Micromonosporales</taxon>
        <taxon>Micromonosporaceae</taxon>
        <taxon>Actinoplanes</taxon>
    </lineage>
</organism>
<dbReference type="EMBL" id="VIWY01000005">
    <property type="protein sequence ID" value="TWG12371.1"/>
    <property type="molecule type" value="Genomic_DNA"/>
</dbReference>
<evidence type="ECO:0000313" key="2">
    <source>
        <dbReference type="EMBL" id="TWG12371.1"/>
    </source>
</evidence>
<feature type="transmembrane region" description="Helical" evidence="1">
    <location>
        <begin position="49"/>
        <end position="70"/>
    </location>
</feature>